<dbReference type="PANTHER" id="PTHR30634:SF16">
    <property type="entry name" value="OUTER-MEMBRANE LIPOPROTEIN LOLB"/>
    <property type="match status" value="1"/>
</dbReference>
<evidence type="ECO:0000313" key="2">
    <source>
        <dbReference type="EMBL" id="MFC4158873.1"/>
    </source>
</evidence>
<dbReference type="Proteomes" id="UP001595791">
    <property type="component" value="Unassembled WGS sequence"/>
</dbReference>
<dbReference type="SMART" id="SM00327">
    <property type="entry name" value="VWA"/>
    <property type="match status" value="1"/>
</dbReference>
<dbReference type="Pfam" id="PF05762">
    <property type="entry name" value="VWA_CoxE"/>
    <property type="match status" value="1"/>
</dbReference>
<dbReference type="RefSeq" id="WP_378162018.1">
    <property type="nucleotide sequence ID" value="NZ_JBHSBU010000001.1"/>
</dbReference>
<dbReference type="InterPro" id="IPR008912">
    <property type="entry name" value="Uncharacterised_CoxE"/>
</dbReference>
<evidence type="ECO:0000259" key="1">
    <source>
        <dbReference type="SMART" id="SM00327"/>
    </source>
</evidence>
<proteinExistence type="predicted"/>
<dbReference type="InterPro" id="IPR036465">
    <property type="entry name" value="vWFA_dom_sf"/>
</dbReference>
<feature type="domain" description="VWFA" evidence="1">
    <location>
        <begin position="212"/>
        <end position="371"/>
    </location>
</feature>
<keyword evidence="3" id="KW-1185">Reference proteome</keyword>
<dbReference type="InterPro" id="IPR050458">
    <property type="entry name" value="LolB"/>
</dbReference>
<gene>
    <name evidence="2" type="ORF">ACFOW7_05795</name>
</gene>
<organism evidence="2 3">
    <name type="scientific">Chitinimonas lacunae</name>
    <dbReference type="NCBI Taxonomy" id="1963018"/>
    <lineage>
        <taxon>Bacteria</taxon>
        <taxon>Pseudomonadati</taxon>
        <taxon>Pseudomonadota</taxon>
        <taxon>Betaproteobacteria</taxon>
        <taxon>Neisseriales</taxon>
        <taxon>Chitinibacteraceae</taxon>
        <taxon>Chitinimonas</taxon>
    </lineage>
</organism>
<comment type="caution">
    <text evidence="2">The sequence shown here is derived from an EMBL/GenBank/DDBJ whole genome shotgun (WGS) entry which is preliminary data.</text>
</comment>
<dbReference type="InterPro" id="IPR002035">
    <property type="entry name" value="VWF_A"/>
</dbReference>
<name>A0ABV8MP26_9NEIS</name>
<protein>
    <submittedName>
        <fullName evidence="2">VWA domain-containing protein</fullName>
    </submittedName>
</protein>
<dbReference type="EMBL" id="JBHSBU010000001">
    <property type="protein sequence ID" value="MFC4158873.1"/>
    <property type="molecule type" value="Genomic_DNA"/>
</dbReference>
<dbReference type="SUPFAM" id="SSF53300">
    <property type="entry name" value="vWA-like"/>
    <property type="match status" value="1"/>
</dbReference>
<evidence type="ECO:0000313" key="3">
    <source>
        <dbReference type="Proteomes" id="UP001595791"/>
    </source>
</evidence>
<reference evidence="3" key="1">
    <citation type="journal article" date="2019" name="Int. J. Syst. Evol. Microbiol.">
        <title>The Global Catalogue of Microorganisms (GCM) 10K type strain sequencing project: providing services to taxonomists for standard genome sequencing and annotation.</title>
        <authorList>
            <consortium name="The Broad Institute Genomics Platform"/>
            <consortium name="The Broad Institute Genome Sequencing Center for Infectious Disease"/>
            <person name="Wu L."/>
            <person name="Ma J."/>
        </authorList>
    </citation>
    <scope>NUCLEOTIDE SEQUENCE [LARGE SCALE GENOMIC DNA]</scope>
    <source>
        <strain evidence="3">LMG 29894</strain>
    </source>
</reference>
<sequence length="378" mass="42282">MAELDEQTRRRWRLVLGADAEAGAPHSALDHQLDRARDAALGFLYEREFDQREDEQASSAGRGIPDPRAVSWLAEVRRLFPQSACEILQREALQRYGLHELLRDPELLAQATPSMELAKALIALMPELPPAGLSAARRLIAQVVADIEQRLATPLRASCTERRQRRHGGRPRLSDLDWHRTLARNLRHFQPELGTVVPERLLFFRRRQSGLPWRIVLLVDQSGSMLDSLIHASCVAAILARVRSLRTHLVAFSDQPVDLTAWLPDSVETLLHTQLGGGTRIGAALAYAERLVEQPQRTVVVLISDFYEGYNEAEVLVAADRLLRSGVHLLGLATLDERSHPNYDRDMASRLTALGMEVAAMTPDRLAQWLGRILGSGQ</sequence>
<dbReference type="Gene3D" id="3.40.50.410">
    <property type="entry name" value="von Willebrand factor, type A domain"/>
    <property type="match status" value="1"/>
</dbReference>
<accession>A0ABV8MP26</accession>
<dbReference type="PANTHER" id="PTHR30634">
    <property type="entry name" value="OUTER MEMBRANE LOLAB LIPOPROTEIN INSERTION APPARATUS"/>
    <property type="match status" value="1"/>
</dbReference>